<evidence type="ECO:0000256" key="1">
    <source>
        <dbReference type="SAM" id="MobiDB-lite"/>
    </source>
</evidence>
<evidence type="ECO:0008006" key="4">
    <source>
        <dbReference type="Google" id="ProtNLM"/>
    </source>
</evidence>
<dbReference type="Pfam" id="PF04081">
    <property type="entry name" value="DNA_pol_delta_4"/>
    <property type="match status" value="1"/>
</dbReference>
<proteinExistence type="predicted"/>
<accession>A0ABR2YEZ1</accession>
<feature type="compositionally biased region" description="Polar residues" evidence="1">
    <location>
        <begin position="55"/>
        <end position="67"/>
    </location>
</feature>
<gene>
    <name evidence="2" type="ORF">WJX75_003766</name>
</gene>
<feature type="region of interest" description="Disordered" evidence="1">
    <location>
        <begin position="10"/>
        <end position="75"/>
    </location>
</feature>
<protein>
    <recommendedName>
        <fullName evidence="4">DNA polymerase delta subunit 4</fullName>
    </recommendedName>
</protein>
<keyword evidence="3" id="KW-1185">Reference proteome</keyword>
<dbReference type="PANTHER" id="PTHR14303">
    <property type="entry name" value="DNA POLYMERASE DELTA SUBUNIT 4"/>
    <property type="match status" value="1"/>
</dbReference>
<name>A0ABR2YEZ1_9CHLO</name>
<reference evidence="2 3" key="1">
    <citation type="journal article" date="2024" name="Nat. Commun.">
        <title>Phylogenomics reveals the evolutionary origins of lichenization in chlorophyte algae.</title>
        <authorList>
            <person name="Puginier C."/>
            <person name="Libourel C."/>
            <person name="Otte J."/>
            <person name="Skaloud P."/>
            <person name="Haon M."/>
            <person name="Grisel S."/>
            <person name="Petersen M."/>
            <person name="Berrin J.G."/>
            <person name="Delaux P.M."/>
            <person name="Dal Grande F."/>
            <person name="Keller J."/>
        </authorList>
    </citation>
    <scope>NUCLEOTIDE SEQUENCE [LARGE SCALE GENOMIC DNA]</scope>
    <source>
        <strain evidence="2 3">SAG 216-7</strain>
    </source>
</reference>
<organism evidence="2 3">
    <name type="scientific">Coccomyxa subellipsoidea</name>
    <dbReference type="NCBI Taxonomy" id="248742"/>
    <lineage>
        <taxon>Eukaryota</taxon>
        <taxon>Viridiplantae</taxon>
        <taxon>Chlorophyta</taxon>
        <taxon>core chlorophytes</taxon>
        <taxon>Trebouxiophyceae</taxon>
        <taxon>Trebouxiophyceae incertae sedis</taxon>
        <taxon>Coccomyxaceae</taxon>
        <taxon>Coccomyxa</taxon>
    </lineage>
</organism>
<dbReference type="PANTHER" id="PTHR14303:SF0">
    <property type="entry name" value="DNA POLYMERASE DELTA SUBUNIT 4"/>
    <property type="match status" value="1"/>
</dbReference>
<dbReference type="EMBL" id="JALJOT010000013">
    <property type="protein sequence ID" value="KAK9904072.1"/>
    <property type="molecule type" value="Genomic_DNA"/>
</dbReference>
<sequence length="139" mass="15354">MAYVHVVDPDVYKGEAKGGNTSFPPGKINYRQSKAYLDPQPLRSKLKTTRSSSSQPDTSTGVQAHPSTSEDHADLTAASKDLKNFDLAMKYGPCTGLTRLARWHRAEKLGLHPPPEIKQILEGLPDNHALQNNVWHGRV</sequence>
<dbReference type="Proteomes" id="UP001491310">
    <property type="component" value="Unassembled WGS sequence"/>
</dbReference>
<comment type="caution">
    <text evidence="2">The sequence shown here is derived from an EMBL/GenBank/DDBJ whole genome shotgun (WGS) entry which is preliminary data.</text>
</comment>
<dbReference type="InterPro" id="IPR007218">
    <property type="entry name" value="DNA_pol_delta_4"/>
</dbReference>
<evidence type="ECO:0000313" key="2">
    <source>
        <dbReference type="EMBL" id="KAK9904072.1"/>
    </source>
</evidence>
<evidence type="ECO:0000313" key="3">
    <source>
        <dbReference type="Proteomes" id="UP001491310"/>
    </source>
</evidence>